<comment type="similarity">
    <text evidence="2">Belongs to the CPA3 antiporters (TC 2.A.63) subunit B family.</text>
</comment>
<evidence type="ECO:0000256" key="3">
    <source>
        <dbReference type="ARBA" id="ARBA00022475"/>
    </source>
</evidence>
<dbReference type="PANTHER" id="PTHR33932">
    <property type="entry name" value="NA(+)/H(+) ANTIPORTER SUBUNIT B"/>
    <property type="match status" value="1"/>
</dbReference>
<evidence type="ECO:0000256" key="2">
    <source>
        <dbReference type="ARBA" id="ARBA00009425"/>
    </source>
</evidence>
<evidence type="ECO:0000256" key="7">
    <source>
        <dbReference type="SAM" id="Phobius"/>
    </source>
</evidence>
<feature type="transmembrane region" description="Helical" evidence="7">
    <location>
        <begin position="118"/>
        <end position="136"/>
    </location>
</feature>
<feature type="transmembrane region" description="Helical" evidence="7">
    <location>
        <begin position="33"/>
        <end position="53"/>
    </location>
</feature>
<gene>
    <name evidence="9" type="primary">mrpB</name>
    <name evidence="9" type="ORF">Pla163_05400</name>
</gene>
<dbReference type="OrthoDB" id="9798859at2"/>
<evidence type="ECO:0000313" key="10">
    <source>
        <dbReference type="Proteomes" id="UP000319342"/>
    </source>
</evidence>
<dbReference type="Proteomes" id="UP000319342">
    <property type="component" value="Chromosome"/>
</dbReference>
<keyword evidence="10" id="KW-1185">Reference proteome</keyword>
<dbReference type="Pfam" id="PF04039">
    <property type="entry name" value="MnhB"/>
    <property type="match status" value="1"/>
</dbReference>
<evidence type="ECO:0000256" key="1">
    <source>
        <dbReference type="ARBA" id="ARBA00004651"/>
    </source>
</evidence>
<proteinExistence type="inferred from homology"/>
<reference evidence="9 10" key="1">
    <citation type="submission" date="2019-02" db="EMBL/GenBank/DDBJ databases">
        <title>Deep-cultivation of Planctomycetes and their phenomic and genomic characterization uncovers novel biology.</title>
        <authorList>
            <person name="Wiegand S."/>
            <person name="Jogler M."/>
            <person name="Boedeker C."/>
            <person name="Pinto D."/>
            <person name="Vollmers J."/>
            <person name="Rivas-Marin E."/>
            <person name="Kohn T."/>
            <person name="Peeters S.H."/>
            <person name="Heuer A."/>
            <person name="Rast P."/>
            <person name="Oberbeckmann S."/>
            <person name="Bunk B."/>
            <person name="Jeske O."/>
            <person name="Meyerdierks A."/>
            <person name="Storesund J.E."/>
            <person name="Kallscheuer N."/>
            <person name="Luecker S."/>
            <person name="Lage O.M."/>
            <person name="Pohl T."/>
            <person name="Merkel B.J."/>
            <person name="Hornburger P."/>
            <person name="Mueller R.-W."/>
            <person name="Bruemmer F."/>
            <person name="Labrenz M."/>
            <person name="Spormann A.M."/>
            <person name="Op den Camp H."/>
            <person name="Overmann J."/>
            <person name="Amann R."/>
            <person name="Jetten M.S.M."/>
            <person name="Mascher T."/>
            <person name="Medema M.H."/>
            <person name="Devos D.P."/>
            <person name="Kaster A.-K."/>
            <person name="Ovreas L."/>
            <person name="Rohde M."/>
            <person name="Galperin M.Y."/>
            <person name="Jogler C."/>
        </authorList>
    </citation>
    <scope>NUCLEOTIDE SEQUENCE [LARGE SCALE GENOMIC DNA]</scope>
    <source>
        <strain evidence="9 10">Pla163</strain>
    </source>
</reference>
<feature type="transmembrane region" description="Helical" evidence="7">
    <location>
        <begin position="7"/>
        <end position="27"/>
    </location>
</feature>
<dbReference type="NCBIfam" id="NF009163">
    <property type="entry name" value="PRK12509.1"/>
    <property type="match status" value="1"/>
</dbReference>
<name>A0A518CW33_9BACT</name>
<dbReference type="EMBL" id="CP036290">
    <property type="protein sequence ID" value="QDU83441.1"/>
    <property type="molecule type" value="Genomic_DNA"/>
</dbReference>
<keyword evidence="4 7" id="KW-0812">Transmembrane</keyword>
<comment type="subcellular location">
    <subcellularLocation>
        <location evidence="1">Cell membrane</location>
        <topology evidence="1">Multi-pass membrane protein</topology>
    </subcellularLocation>
</comment>
<accession>A0A518CW33</accession>
<feature type="transmembrane region" description="Helical" evidence="7">
    <location>
        <begin position="74"/>
        <end position="98"/>
    </location>
</feature>
<sequence>MNQSSIVLGTAVRLMLPVLLVYSLFLLQRGHHAPGGGFVGGLVAAAAFSLVALSDGPGRARRILRVQPLRLMGLGLLVAAGSGVVGLIWGDAFLQGIWPKWAYLPVIGKIGTPFTFDVGVFMVVLGFALEVFFTLLEDE</sequence>
<evidence type="ECO:0000256" key="4">
    <source>
        <dbReference type="ARBA" id="ARBA00022692"/>
    </source>
</evidence>
<organism evidence="9 10">
    <name type="scientific">Rohdeia mirabilis</name>
    <dbReference type="NCBI Taxonomy" id="2528008"/>
    <lineage>
        <taxon>Bacteria</taxon>
        <taxon>Pseudomonadati</taxon>
        <taxon>Planctomycetota</taxon>
        <taxon>Planctomycetia</taxon>
        <taxon>Planctomycetia incertae sedis</taxon>
        <taxon>Rohdeia</taxon>
    </lineage>
</organism>
<evidence type="ECO:0000259" key="8">
    <source>
        <dbReference type="Pfam" id="PF04039"/>
    </source>
</evidence>
<dbReference type="AlphaFoldDB" id="A0A518CW33"/>
<evidence type="ECO:0000256" key="5">
    <source>
        <dbReference type="ARBA" id="ARBA00022989"/>
    </source>
</evidence>
<keyword evidence="3" id="KW-1003">Cell membrane</keyword>
<dbReference type="PANTHER" id="PTHR33932:SF4">
    <property type="entry name" value="NA(+)_H(+) ANTIPORTER SUBUNIT B"/>
    <property type="match status" value="1"/>
</dbReference>
<evidence type="ECO:0000256" key="6">
    <source>
        <dbReference type="ARBA" id="ARBA00023136"/>
    </source>
</evidence>
<dbReference type="InterPro" id="IPR007182">
    <property type="entry name" value="MnhB"/>
</dbReference>
<keyword evidence="6 7" id="KW-0472">Membrane</keyword>
<dbReference type="RefSeq" id="WP_145183131.1">
    <property type="nucleotide sequence ID" value="NZ_CP036290.1"/>
</dbReference>
<dbReference type="InterPro" id="IPR050622">
    <property type="entry name" value="CPA3_antiporter_subunitB"/>
</dbReference>
<keyword evidence="5 7" id="KW-1133">Transmembrane helix</keyword>
<dbReference type="GO" id="GO:0005886">
    <property type="term" value="C:plasma membrane"/>
    <property type="evidence" value="ECO:0007669"/>
    <property type="project" value="UniProtKB-SubCell"/>
</dbReference>
<protein>
    <submittedName>
        <fullName evidence="9">Na(+)/H(+) antiporter subunit B</fullName>
    </submittedName>
</protein>
<evidence type="ECO:0000313" key="9">
    <source>
        <dbReference type="EMBL" id="QDU83441.1"/>
    </source>
</evidence>
<feature type="domain" description="Na+/H+ antiporter MnhB subunit-related protein" evidence="8">
    <location>
        <begin position="8"/>
        <end position="128"/>
    </location>
</feature>